<proteinExistence type="predicted"/>
<organism evidence="1 2">
    <name type="scientific">Trichinella spiralis</name>
    <name type="common">Trichina worm</name>
    <dbReference type="NCBI Taxonomy" id="6334"/>
    <lineage>
        <taxon>Eukaryota</taxon>
        <taxon>Metazoa</taxon>
        <taxon>Ecdysozoa</taxon>
        <taxon>Nematoda</taxon>
        <taxon>Enoplea</taxon>
        <taxon>Dorylaimia</taxon>
        <taxon>Trichinellida</taxon>
        <taxon>Trichinellidae</taxon>
        <taxon>Trichinella</taxon>
    </lineage>
</organism>
<dbReference type="EMBL" id="JYDH01003802">
    <property type="protein sequence ID" value="KRY05177.1"/>
    <property type="molecule type" value="Genomic_DNA"/>
</dbReference>
<protein>
    <submittedName>
        <fullName evidence="1">Uncharacterized protein</fullName>
    </submittedName>
</protein>
<keyword evidence="2" id="KW-1185">Reference proteome</keyword>
<gene>
    <name evidence="1" type="ORF">T01_6606</name>
</gene>
<dbReference type="AlphaFoldDB" id="A0A0V0YY36"/>
<sequence>MKLILSEQFVGKSLLMINNAYRVYLINIDSLLYC</sequence>
<dbReference type="InParanoid" id="A0A0V0YY36"/>
<evidence type="ECO:0000313" key="1">
    <source>
        <dbReference type="EMBL" id="KRY05177.1"/>
    </source>
</evidence>
<comment type="caution">
    <text evidence="1">The sequence shown here is derived from an EMBL/GenBank/DDBJ whole genome shotgun (WGS) entry which is preliminary data.</text>
</comment>
<dbReference type="Proteomes" id="UP000054776">
    <property type="component" value="Unassembled WGS sequence"/>
</dbReference>
<name>A0A0V0YY36_TRISP</name>
<evidence type="ECO:0000313" key="2">
    <source>
        <dbReference type="Proteomes" id="UP000054776"/>
    </source>
</evidence>
<reference evidence="1 2" key="1">
    <citation type="submission" date="2015-01" db="EMBL/GenBank/DDBJ databases">
        <title>Evolution of Trichinella species and genotypes.</title>
        <authorList>
            <person name="Korhonen P.K."/>
            <person name="Edoardo P."/>
            <person name="Giuseppe L.R."/>
            <person name="Gasser R.B."/>
        </authorList>
    </citation>
    <scope>NUCLEOTIDE SEQUENCE [LARGE SCALE GENOMIC DNA]</scope>
    <source>
        <strain evidence="1">ISS3</strain>
    </source>
</reference>
<accession>A0A0V0YY36</accession>